<keyword evidence="5" id="KW-1185">Reference proteome</keyword>
<feature type="region of interest" description="Disordered" evidence="1">
    <location>
        <begin position="194"/>
        <end position="217"/>
    </location>
</feature>
<keyword evidence="2" id="KW-0472">Membrane</keyword>
<evidence type="ECO:0000259" key="3">
    <source>
        <dbReference type="Pfam" id="PF01471"/>
    </source>
</evidence>
<evidence type="ECO:0000256" key="1">
    <source>
        <dbReference type="SAM" id="MobiDB-lite"/>
    </source>
</evidence>
<evidence type="ECO:0000256" key="2">
    <source>
        <dbReference type="SAM" id="Phobius"/>
    </source>
</evidence>
<dbReference type="Gene3D" id="1.10.260.40">
    <property type="entry name" value="lambda repressor-like DNA-binding domains"/>
    <property type="match status" value="1"/>
</dbReference>
<reference evidence="4 5" key="1">
    <citation type="submission" date="2020-03" db="EMBL/GenBank/DDBJ databases">
        <title>Draft genome of Streptomyces sp. ventii, isolated from the Axial Seamount in the Pacific Ocean, and resequencing of the two type strains Streptomyces lonarensis strain NCL 716 and Streptomyces bohaiensis strain 11A07.</title>
        <authorList>
            <person name="Loughran R.M."/>
            <person name="Pfannmuller K.M."/>
            <person name="Wasson B.J."/>
            <person name="Deadmond M.C."/>
            <person name="Paddock B.E."/>
            <person name="Koyack M.J."/>
            <person name="Gallegos D.A."/>
            <person name="Mitchell E.A."/>
            <person name="Ushijima B."/>
            <person name="Saw J.H."/>
            <person name="Mcphail K.L."/>
            <person name="Videau P."/>
        </authorList>
    </citation>
    <scope>NUCLEOTIDE SEQUENCE [LARGE SCALE GENOMIC DNA]</scope>
    <source>
        <strain evidence="5">5675061</strain>
    </source>
</reference>
<dbReference type="InterPro" id="IPR036366">
    <property type="entry name" value="PGBDSf"/>
</dbReference>
<dbReference type="Pfam" id="PF01471">
    <property type="entry name" value="PG_binding_1"/>
    <property type="match status" value="1"/>
</dbReference>
<dbReference type="Pfam" id="PF13560">
    <property type="entry name" value="HTH_31"/>
    <property type="match status" value="1"/>
</dbReference>
<feature type="compositionally biased region" description="Basic and acidic residues" evidence="1">
    <location>
        <begin position="98"/>
        <end position="112"/>
    </location>
</feature>
<comment type="caution">
    <text evidence="4">The sequence shown here is derived from an EMBL/GenBank/DDBJ whole genome shotgun (WGS) entry which is preliminary data.</text>
</comment>
<dbReference type="InterPro" id="IPR036365">
    <property type="entry name" value="PGBD-like_sf"/>
</dbReference>
<dbReference type="RefSeq" id="WP_167931841.1">
    <property type="nucleotide sequence ID" value="NZ_JAAVJB010000012.1"/>
</dbReference>
<feature type="domain" description="Peptidoglycan binding-like" evidence="3">
    <location>
        <begin position="240"/>
        <end position="291"/>
    </location>
</feature>
<gene>
    <name evidence="4" type="ORF">HCJ92_03195</name>
</gene>
<dbReference type="SUPFAM" id="SSF47090">
    <property type="entry name" value="PGBD-like"/>
    <property type="match status" value="1"/>
</dbReference>
<keyword evidence="2" id="KW-0812">Transmembrane</keyword>
<protein>
    <submittedName>
        <fullName evidence="4">Helix-turn-helix domain-containing protein</fullName>
    </submittedName>
</protein>
<dbReference type="SUPFAM" id="SSF53955">
    <property type="entry name" value="Lysozyme-like"/>
    <property type="match status" value="1"/>
</dbReference>
<organism evidence="4 5">
    <name type="scientific">Streptomyces spiramenti</name>
    <dbReference type="NCBI Taxonomy" id="2720606"/>
    <lineage>
        <taxon>Bacteria</taxon>
        <taxon>Bacillati</taxon>
        <taxon>Actinomycetota</taxon>
        <taxon>Actinomycetes</taxon>
        <taxon>Kitasatosporales</taxon>
        <taxon>Streptomycetaceae</taxon>
        <taxon>Streptomyces</taxon>
    </lineage>
</organism>
<dbReference type="InterPro" id="IPR002477">
    <property type="entry name" value="Peptidoglycan-bd-like"/>
</dbReference>
<dbReference type="SUPFAM" id="SSF47413">
    <property type="entry name" value="lambda repressor-like DNA-binding domains"/>
    <property type="match status" value="1"/>
</dbReference>
<feature type="region of interest" description="Disordered" evidence="1">
    <location>
        <begin position="91"/>
        <end position="165"/>
    </location>
</feature>
<dbReference type="Gene3D" id="1.10.101.10">
    <property type="entry name" value="PGBD-like superfamily/PGBD"/>
    <property type="match status" value="1"/>
</dbReference>
<dbReference type="EMBL" id="JAAVJB010000012">
    <property type="protein sequence ID" value="NJP65313.1"/>
    <property type="molecule type" value="Genomic_DNA"/>
</dbReference>
<name>A0ABX1AL05_9ACTN</name>
<evidence type="ECO:0000313" key="4">
    <source>
        <dbReference type="EMBL" id="NJP65313.1"/>
    </source>
</evidence>
<dbReference type="InterPro" id="IPR023346">
    <property type="entry name" value="Lysozyme-like_dom_sf"/>
</dbReference>
<dbReference type="InterPro" id="IPR010982">
    <property type="entry name" value="Lambda_DNA-bd_dom_sf"/>
</dbReference>
<feature type="compositionally biased region" description="Low complexity" evidence="1">
    <location>
        <begin position="119"/>
        <end position="155"/>
    </location>
</feature>
<proteinExistence type="predicted"/>
<dbReference type="CDD" id="cd00093">
    <property type="entry name" value="HTH_XRE"/>
    <property type="match status" value="1"/>
</dbReference>
<accession>A0ABX1AL05</accession>
<dbReference type="Proteomes" id="UP000746503">
    <property type="component" value="Unassembled WGS sequence"/>
</dbReference>
<feature type="transmembrane region" description="Helical" evidence="2">
    <location>
        <begin position="173"/>
        <end position="193"/>
    </location>
</feature>
<sequence>MAGVRENTAAIEAFAEKLRELKGNTSHSFESIARRTGVSRSTLHRYCSGKGVPAEFATVERFARCCRAERADLTELHRLWVLASEPVPLPADAADGSAVRDETGEAGVEREAAGPPAVAASEPTGGGPAPATTDPGGITVPAAAADAAADASDGAGPTGGRETDAGVRLRPRLSALLLVLALLVGAGVAAVALSGGGPDDRAREDEAAGGGAGAAADEERALLRHPCDEPIAMGRHDGCVEELQELLVARGLPMVVDAQFGPETLRRVTAFQVFAGLGVNGVVGDETKLALYESDVAVETPEEDELAELIRELFPGEDADTAVAVAACATKFDPLYVLGNENGTRNWGLFQISDSRLNDLRSTPLEALDWETNIRLAHALWEPEESFEHWSHCFAGIDRVREEMAARASGERDQ</sequence>
<keyword evidence="2" id="KW-1133">Transmembrane helix</keyword>
<evidence type="ECO:0000313" key="5">
    <source>
        <dbReference type="Proteomes" id="UP000746503"/>
    </source>
</evidence>
<dbReference type="InterPro" id="IPR001387">
    <property type="entry name" value="Cro/C1-type_HTH"/>
</dbReference>